<dbReference type="SUPFAM" id="SSF52091">
    <property type="entry name" value="SpoIIaa-like"/>
    <property type="match status" value="1"/>
</dbReference>
<dbReference type="Pfam" id="PF01740">
    <property type="entry name" value="STAS"/>
    <property type="match status" value="1"/>
</dbReference>
<dbReference type="CDD" id="cd07041">
    <property type="entry name" value="STAS_RsbR_RsbS_like"/>
    <property type="match status" value="1"/>
</dbReference>
<dbReference type="RefSeq" id="WP_378141933.1">
    <property type="nucleotide sequence ID" value="NZ_JBHSEF010000023.1"/>
</dbReference>
<dbReference type="InterPro" id="IPR029016">
    <property type="entry name" value="GAF-like_dom_sf"/>
</dbReference>
<dbReference type="InterPro" id="IPR036513">
    <property type="entry name" value="STAS_dom_sf"/>
</dbReference>
<dbReference type="PROSITE" id="PS50801">
    <property type="entry name" value="STAS"/>
    <property type="match status" value="1"/>
</dbReference>
<evidence type="ECO:0000259" key="1">
    <source>
        <dbReference type="PROSITE" id="PS50801"/>
    </source>
</evidence>
<dbReference type="Proteomes" id="UP001595733">
    <property type="component" value="Unassembled WGS sequence"/>
</dbReference>
<dbReference type="PANTHER" id="PTHR33745:SF8">
    <property type="entry name" value="BLUE-LIGHT PHOTORECEPTOR"/>
    <property type="match status" value="1"/>
</dbReference>
<dbReference type="Gene3D" id="3.30.450.40">
    <property type="match status" value="1"/>
</dbReference>
<accession>A0ABV8UXD5</accession>
<dbReference type="SMART" id="SM00065">
    <property type="entry name" value="GAF"/>
    <property type="match status" value="1"/>
</dbReference>
<organism evidence="2 3">
    <name type="scientific">Chryseomicrobium palamuruense</name>
    <dbReference type="NCBI Taxonomy" id="682973"/>
    <lineage>
        <taxon>Bacteria</taxon>
        <taxon>Bacillati</taxon>
        <taxon>Bacillota</taxon>
        <taxon>Bacilli</taxon>
        <taxon>Bacillales</taxon>
        <taxon>Caryophanaceae</taxon>
        <taxon>Chryseomicrobium</taxon>
    </lineage>
</organism>
<gene>
    <name evidence="2" type="ORF">ACFO0S_10360</name>
</gene>
<dbReference type="InterPro" id="IPR003018">
    <property type="entry name" value="GAF"/>
</dbReference>
<comment type="caution">
    <text evidence="2">The sequence shown here is derived from an EMBL/GenBank/DDBJ whole genome shotgun (WGS) entry which is preliminary data.</text>
</comment>
<evidence type="ECO:0000313" key="3">
    <source>
        <dbReference type="Proteomes" id="UP001595733"/>
    </source>
</evidence>
<dbReference type="InterPro" id="IPR002645">
    <property type="entry name" value="STAS_dom"/>
</dbReference>
<dbReference type="SUPFAM" id="SSF55781">
    <property type="entry name" value="GAF domain-like"/>
    <property type="match status" value="1"/>
</dbReference>
<proteinExistence type="predicted"/>
<dbReference type="Pfam" id="PF01590">
    <property type="entry name" value="GAF"/>
    <property type="match status" value="1"/>
</dbReference>
<keyword evidence="3" id="KW-1185">Reference proteome</keyword>
<reference evidence="3" key="1">
    <citation type="journal article" date="2019" name="Int. J. Syst. Evol. Microbiol.">
        <title>The Global Catalogue of Microorganisms (GCM) 10K type strain sequencing project: providing services to taxonomists for standard genome sequencing and annotation.</title>
        <authorList>
            <consortium name="The Broad Institute Genomics Platform"/>
            <consortium name="The Broad Institute Genome Sequencing Center for Infectious Disease"/>
            <person name="Wu L."/>
            <person name="Ma J."/>
        </authorList>
    </citation>
    <scope>NUCLEOTIDE SEQUENCE [LARGE SCALE GENOMIC DNA]</scope>
    <source>
        <strain evidence="3">CCUG 50353</strain>
    </source>
</reference>
<dbReference type="InterPro" id="IPR051932">
    <property type="entry name" value="Bact_StressResp_Reg"/>
</dbReference>
<name>A0ABV8UXD5_9BACL</name>
<feature type="domain" description="STAS" evidence="1">
    <location>
        <begin position="164"/>
        <end position="275"/>
    </location>
</feature>
<dbReference type="Gene3D" id="3.30.750.24">
    <property type="entry name" value="STAS domain"/>
    <property type="match status" value="1"/>
</dbReference>
<sequence length="282" mass="31363">MSPLKVKRVPFQNFDEAANTILHMMAGLLEINTLFIAKNDKQSNEITKAINKKETLVQPGDTLPFEQTFCKISVDHGNEVIYIPDITQHELTKDLQVTHNLKSGSFIGIPIYTGDGENYGTICGLDTTPFRIREEHVDLFETMSSLLSYVLELDDAQRQIQNLSVPIVPLAEGIAILPVIGNITRTRVEQIVEVALTRSQELGLDYLIVDLSGITQMNQSVADSLLKITKLLNLLGVRPILTGLRPETALQTNQLGIDLKKVMVEANLERALAKVGFMLEKK</sequence>
<protein>
    <submittedName>
        <fullName evidence="2">STAS domain-containing protein</fullName>
    </submittedName>
</protein>
<dbReference type="PANTHER" id="PTHR33745">
    <property type="entry name" value="RSBT ANTAGONIST PROTEIN RSBS-RELATED"/>
    <property type="match status" value="1"/>
</dbReference>
<evidence type="ECO:0000313" key="2">
    <source>
        <dbReference type="EMBL" id="MFC4355452.1"/>
    </source>
</evidence>
<dbReference type="EMBL" id="JBHSEF010000023">
    <property type="protein sequence ID" value="MFC4355452.1"/>
    <property type="molecule type" value="Genomic_DNA"/>
</dbReference>